<dbReference type="STRING" id="225164.V4BSK8"/>
<dbReference type="SUPFAM" id="SSF48264">
    <property type="entry name" value="Cytochrome P450"/>
    <property type="match status" value="1"/>
</dbReference>
<dbReference type="EMBL" id="KB202163">
    <property type="protein sequence ID" value="ESO91954.1"/>
    <property type="molecule type" value="Genomic_DNA"/>
</dbReference>
<sequence>MGLVDLILPYIPDINTILIGLTVFLGAAYCFSKKEISGIPPGPPFLPVFGNALDLRGKNLKKKHKYFSELARQYGDVVRIYNGSQLTIVLNSYDSVNELFVKNKDFVSDRPRDKLWGVKLSTDIGGTGIIWSNGQTWKSIRRTSLQALRDLGVGKSSLEEKIQEEAEVLINILSGDEGKPLVLIDWLIKATTNIICGLTMGKRFDYDNPHLINILKVIGFSFKGEGFFAPIHVFPIMRFLPGVMKFMDAGKKLRAFISSGFEDHRESMHPDEIRDFIDACLANKDSSISDKVKFKATLDLFVAGSDTTASTLDWAFLYLLLNPGVMKKCQQEIDDVIGTDRMVSWSDHSRMPYIEATILEVQRLGNTVAISIPHMAVKDIKIGEYLIPKESIIYANMYACHIDPKYWEDPLRFKPERFLDSNGKITKPASFIPFSAGPRICPGESLAKMELFMFFTCILQKFNITKYGNEELSTDGNFGISMSTPKYHVCVEKR</sequence>
<dbReference type="GeneID" id="20239203"/>
<keyword evidence="6 8" id="KW-0503">Monooxygenase</keyword>
<accession>V4BSK8</accession>
<evidence type="ECO:0000256" key="5">
    <source>
        <dbReference type="ARBA" id="ARBA00023004"/>
    </source>
</evidence>
<dbReference type="KEGG" id="lgi:LOTGIDRAFT_162958"/>
<dbReference type="GO" id="GO:0005737">
    <property type="term" value="C:cytoplasm"/>
    <property type="evidence" value="ECO:0007669"/>
    <property type="project" value="TreeGrafter"/>
</dbReference>
<dbReference type="PROSITE" id="PS00086">
    <property type="entry name" value="CYTOCHROME_P450"/>
    <property type="match status" value="1"/>
</dbReference>
<dbReference type="InterPro" id="IPR017972">
    <property type="entry name" value="Cyt_P450_CS"/>
</dbReference>
<dbReference type="PANTHER" id="PTHR24300:SF375">
    <property type="entry name" value="CYTOCHROME P450 FAMILY"/>
    <property type="match status" value="1"/>
</dbReference>
<keyword evidence="11" id="KW-1185">Reference proteome</keyword>
<keyword evidence="5 7" id="KW-0408">Iron</keyword>
<dbReference type="Gene3D" id="1.10.630.10">
    <property type="entry name" value="Cytochrome P450"/>
    <property type="match status" value="1"/>
</dbReference>
<evidence type="ECO:0000256" key="6">
    <source>
        <dbReference type="ARBA" id="ARBA00023033"/>
    </source>
</evidence>
<dbReference type="RefSeq" id="XP_009057267.1">
    <property type="nucleotide sequence ID" value="XM_009059019.1"/>
</dbReference>
<dbReference type="PRINTS" id="PR00385">
    <property type="entry name" value="P450"/>
</dbReference>
<dbReference type="GO" id="GO:0016712">
    <property type="term" value="F:oxidoreductase activity, acting on paired donors, with incorporation or reduction of molecular oxygen, reduced flavin or flavoprotein as one donor, and incorporation of one atom of oxygen"/>
    <property type="evidence" value="ECO:0007669"/>
    <property type="project" value="TreeGrafter"/>
</dbReference>
<comment type="similarity">
    <text evidence="2 8">Belongs to the cytochrome P450 family.</text>
</comment>
<dbReference type="AlphaFoldDB" id="V4BSK8"/>
<comment type="cofactor">
    <cofactor evidence="1 7">
        <name>heme</name>
        <dbReference type="ChEBI" id="CHEBI:30413"/>
    </cofactor>
</comment>
<dbReference type="InterPro" id="IPR001128">
    <property type="entry name" value="Cyt_P450"/>
</dbReference>
<name>V4BSK8_LOTGI</name>
<keyword evidence="4 8" id="KW-0560">Oxidoreductase</keyword>
<feature type="binding site" description="axial binding residue" evidence="7">
    <location>
        <position position="441"/>
    </location>
    <ligand>
        <name>heme</name>
        <dbReference type="ChEBI" id="CHEBI:30413"/>
    </ligand>
    <ligandPart>
        <name>Fe</name>
        <dbReference type="ChEBI" id="CHEBI:18248"/>
    </ligandPart>
</feature>
<dbReference type="CTD" id="20239203"/>
<keyword evidence="9" id="KW-0472">Membrane</keyword>
<dbReference type="OrthoDB" id="1055148at2759"/>
<reference evidence="10 11" key="1">
    <citation type="journal article" date="2013" name="Nature">
        <title>Insights into bilaterian evolution from three spiralian genomes.</title>
        <authorList>
            <person name="Simakov O."/>
            <person name="Marletaz F."/>
            <person name="Cho S.J."/>
            <person name="Edsinger-Gonzales E."/>
            <person name="Havlak P."/>
            <person name="Hellsten U."/>
            <person name="Kuo D.H."/>
            <person name="Larsson T."/>
            <person name="Lv J."/>
            <person name="Arendt D."/>
            <person name="Savage R."/>
            <person name="Osoegawa K."/>
            <person name="de Jong P."/>
            <person name="Grimwood J."/>
            <person name="Chapman J.A."/>
            <person name="Shapiro H."/>
            <person name="Aerts A."/>
            <person name="Otillar R.P."/>
            <person name="Terry A.Y."/>
            <person name="Boore J.L."/>
            <person name="Grigoriev I.V."/>
            <person name="Lindberg D.R."/>
            <person name="Seaver E.C."/>
            <person name="Weisblat D.A."/>
            <person name="Putnam N.H."/>
            <person name="Rokhsar D.S."/>
        </authorList>
    </citation>
    <scope>NUCLEOTIDE SEQUENCE [LARGE SCALE GENOMIC DNA]</scope>
</reference>
<dbReference type="OMA" id="ALRWFDY"/>
<evidence type="ECO:0000313" key="10">
    <source>
        <dbReference type="EMBL" id="ESO91954.1"/>
    </source>
</evidence>
<dbReference type="InterPro" id="IPR036396">
    <property type="entry name" value="Cyt_P450_sf"/>
</dbReference>
<dbReference type="HOGENOM" id="CLU_001570_22_0_1"/>
<evidence type="ECO:0000256" key="8">
    <source>
        <dbReference type="RuleBase" id="RU000461"/>
    </source>
</evidence>
<dbReference type="PRINTS" id="PR00463">
    <property type="entry name" value="EP450I"/>
</dbReference>
<keyword evidence="3 7" id="KW-0479">Metal-binding</keyword>
<dbReference type="GO" id="GO:0006805">
    <property type="term" value="P:xenobiotic metabolic process"/>
    <property type="evidence" value="ECO:0007669"/>
    <property type="project" value="TreeGrafter"/>
</dbReference>
<keyword evidence="9" id="KW-1133">Transmembrane helix</keyword>
<evidence type="ECO:0000256" key="4">
    <source>
        <dbReference type="ARBA" id="ARBA00023002"/>
    </source>
</evidence>
<evidence type="ECO:0000256" key="9">
    <source>
        <dbReference type="SAM" id="Phobius"/>
    </source>
</evidence>
<evidence type="ECO:0000256" key="7">
    <source>
        <dbReference type="PIRSR" id="PIRSR602401-1"/>
    </source>
</evidence>
<proteinExistence type="inferred from homology"/>
<dbReference type="GO" id="GO:0006082">
    <property type="term" value="P:organic acid metabolic process"/>
    <property type="evidence" value="ECO:0007669"/>
    <property type="project" value="TreeGrafter"/>
</dbReference>
<dbReference type="InterPro" id="IPR050182">
    <property type="entry name" value="Cytochrome_P450_fam2"/>
</dbReference>
<dbReference type="PANTHER" id="PTHR24300">
    <property type="entry name" value="CYTOCHROME P450 508A4-RELATED"/>
    <property type="match status" value="1"/>
</dbReference>
<dbReference type="FunFam" id="1.10.630.10:FF:000036">
    <property type="entry name" value="CYtochrome P450 family"/>
    <property type="match status" value="1"/>
</dbReference>
<evidence type="ECO:0000313" key="11">
    <source>
        <dbReference type="Proteomes" id="UP000030746"/>
    </source>
</evidence>
<feature type="transmembrane region" description="Helical" evidence="9">
    <location>
        <begin position="6"/>
        <end position="31"/>
    </location>
</feature>
<dbReference type="GO" id="GO:0005506">
    <property type="term" value="F:iron ion binding"/>
    <property type="evidence" value="ECO:0007669"/>
    <property type="project" value="InterPro"/>
</dbReference>
<dbReference type="Pfam" id="PF00067">
    <property type="entry name" value="p450"/>
    <property type="match status" value="1"/>
</dbReference>
<keyword evidence="9" id="KW-0812">Transmembrane</keyword>
<evidence type="ECO:0000256" key="1">
    <source>
        <dbReference type="ARBA" id="ARBA00001971"/>
    </source>
</evidence>
<gene>
    <name evidence="10" type="ORF">LOTGIDRAFT_162958</name>
</gene>
<evidence type="ECO:0000256" key="3">
    <source>
        <dbReference type="ARBA" id="ARBA00022723"/>
    </source>
</evidence>
<dbReference type="Proteomes" id="UP000030746">
    <property type="component" value="Unassembled WGS sequence"/>
</dbReference>
<organism evidence="10 11">
    <name type="scientific">Lottia gigantea</name>
    <name type="common">Giant owl limpet</name>
    <dbReference type="NCBI Taxonomy" id="225164"/>
    <lineage>
        <taxon>Eukaryota</taxon>
        <taxon>Metazoa</taxon>
        <taxon>Spiralia</taxon>
        <taxon>Lophotrochozoa</taxon>
        <taxon>Mollusca</taxon>
        <taxon>Gastropoda</taxon>
        <taxon>Patellogastropoda</taxon>
        <taxon>Lottioidea</taxon>
        <taxon>Lottiidae</taxon>
        <taxon>Lottia</taxon>
    </lineage>
</organism>
<protein>
    <recommendedName>
        <fullName evidence="12">Cytochrome P450</fullName>
    </recommendedName>
</protein>
<keyword evidence="7 8" id="KW-0349">Heme</keyword>
<evidence type="ECO:0008006" key="12">
    <source>
        <dbReference type="Google" id="ProtNLM"/>
    </source>
</evidence>
<dbReference type="InterPro" id="IPR002401">
    <property type="entry name" value="Cyt_P450_E_grp-I"/>
</dbReference>
<dbReference type="GO" id="GO:0020037">
    <property type="term" value="F:heme binding"/>
    <property type="evidence" value="ECO:0007669"/>
    <property type="project" value="InterPro"/>
</dbReference>
<evidence type="ECO:0000256" key="2">
    <source>
        <dbReference type="ARBA" id="ARBA00010617"/>
    </source>
</evidence>